<name>A0A2V4NNN9_9ACTN</name>
<evidence type="ECO:0000313" key="3">
    <source>
        <dbReference type="Proteomes" id="UP000248039"/>
    </source>
</evidence>
<dbReference type="AlphaFoldDB" id="A0A2V4NNN9"/>
<evidence type="ECO:0000313" key="2">
    <source>
        <dbReference type="EMBL" id="PYC87908.1"/>
    </source>
</evidence>
<dbReference type="OrthoDB" id="3292949at2"/>
<organism evidence="2 3">
    <name type="scientific">Streptomyces tateyamensis</name>
    <dbReference type="NCBI Taxonomy" id="565073"/>
    <lineage>
        <taxon>Bacteria</taxon>
        <taxon>Bacillati</taxon>
        <taxon>Actinomycetota</taxon>
        <taxon>Actinomycetes</taxon>
        <taxon>Kitasatosporales</taxon>
        <taxon>Streptomycetaceae</taxon>
        <taxon>Streptomyces</taxon>
    </lineage>
</organism>
<feature type="region of interest" description="Disordered" evidence="1">
    <location>
        <begin position="76"/>
        <end position="117"/>
    </location>
</feature>
<feature type="compositionally biased region" description="Basic and acidic residues" evidence="1">
    <location>
        <begin position="78"/>
        <end position="89"/>
    </location>
</feature>
<evidence type="ECO:0000256" key="1">
    <source>
        <dbReference type="SAM" id="MobiDB-lite"/>
    </source>
</evidence>
<dbReference type="EMBL" id="PYBW01000010">
    <property type="protein sequence ID" value="PYC87908.1"/>
    <property type="molecule type" value="Genomic_DNA"/>
</dbReference>
<proteinExistence type="predicted"/>
<sequence>MHPQAGRRVETAGLHGHKYAIDAAPAAVTLRQGRRGDVTIFTSDEASRRPAPRAAAAARDWRVKVVILVRKTSGEGWRGVERGGGEGRWPRSRSSAASRSQVMDSPTRPVRCSAVAP</sequence>
<comment type="caution">
    <text evidence="2">The sequence shown here is derived from an EMBL/GenBank/DDBJ whole genome shotgun (WGS) entry which is preliminary data.</text>
</comment>
<protein>
    <submittedName>
        <fullName evidence="2">Uncharacterized protein</fullName>
    </submittedName>
</protein>
<accession>A0A2V4NNN9</accession>
<reference evidence="2 3" key="1">
    <citation type="submission" date="2018-03" db="EMBL/GenBank/DDBJ databases">
        <title>Bioinformatic expansion and discovery of thiopeptide antibiotics.</title>
        <authorList>
            <person name="Schwalen C.J."/>
            <person name="Hudson G.A."/>
            <person name="Mitchell D.A."/>
        </authorList>
    </citation>
    <scope>NUCLEOTIDE SEQUENCE [LARGE SCALE GENOMIC DNA]</scope>
    <source>
        <strain evidence="2 3">ATCC 21389</strain>
    </source>
</reference>
<keyword evidence="3" id="KW-1185">Reference proteome</keyword>
<dbReference type="Proteomes" id="UP000248039">
    <property type="component" value="Unassembled WGS sequence"/>
</dbReference>
<gene>
    <name evidence="2" type="ORF">C7C46_02395</name>
</gene>